<sequence length="330" mass="36659">MGSNPSTESNYKSAVNSKNKMQMLCMRYWTTMMTPTEKGSQGRSMHSSTESATNGGHWPPKVVKNDRASREESNATSHEQNNHRKRREFTGITHGEQIHCSYCQQLDVQSQDQHNAKRYPLLIPAATSKWGVAPLTSAKPAGVFSQNQPPAESPSAIETTTHPLRAKGKLTRVDNQQAQLYKSVDACKHTQSKLSTDSRNGIASTNPNDAAQDTQSYIPTAGHPVATSKQHTQYPLLVIQSQPQNAALQLTQTTSLQTRRKHLAKYQTHATMLNQQDTISNQSQATGTLTRIDSHRPKPAGTPTTLVPQKTLKSFLYRNTLMQRLDTKTR</sequence>
<organism evidence="2 3">
    <name type="scientific">Dorcoceras hygrometricum</name>
    <dbReference type="NCBI Taxonomy" id="472368"/>
    <lineage>
        <taxon>Eukaryota</taxon>
        <taxon>Viridiplantae</taxon>
        <taxon>Streptophyta</taxon>
        <taxon>Embryophyta</taxon>
        <taxon>Tracheophyta</taxon>
        <taxon>Spermatophyta</taxon>
        <taxon>Magnoliopsida</taxon>
        <taxon>eudicotyledons</taxon>
        <taxon>Gunneridae</taxon>
        <taxon>Pentapetalae</taxon>
        <taxon>asterids</taxon>
        <taxon>lamiids</taxon>
        <taxon>Lamiales</taxon>
        <taxon>Gesneriaceae</taxon>
        <taxon>Didymocarpoideae</taxon>
        <taxon>Trichosporeae</taxon>
        <taxon>Loxocarpinae</taxon>
        <taxon>Dorcoceras</taxon>
    </lineage>
</organism>
<accession>A0A2Z7BXC4</accession>
<protein>
    <submittedName>
        <fullName evidence="2">Uncharacterized protein</fullName>
    </submittedName>
</protein>
<evidence type="ECO:0000256" key="1">
    <source>
        <dbReference type="SAM" id="MobiDB-lite"/>
    </source>
</evidence>
<dbReference type="EMBL" id="KV001981">
    <property type="protein sequence ID" value="KZV38298.1"/>
    <property type="molecule type" value="Genomic_DNA"/>
</dbReference>
<evidence type="ECO:0000313" key="2">
    <source>
        <dbReference type="EMBL" id="KZV38298.1"/>
    </source>
</evidence>
<feature type="compositionally biased region" description="Polar residues" evidence="1">
    <location>
        <begin position="192"/>
        <end position="213"/>
    </location>
</feature>
<dbReference type="AlphaFoldDB" id="A0A2Z7BXC4"/>
<reference evidence="2 3" key="1">
    <citation type="journal article" date="2015" name="Proc. Natl. Acad. Sci. U.S.A.">
        <title>The resurrection genome of Boea hygrometrica: A blueprint for survival of dehydration.</title>
        <authorList>
            <person name="Xiao L."/>
            <person name="Yang G."/>
            <person name="Zhang L."/>
            <person name="Yang X."/>
            <person name="Zhao S."/>
            <person name="Ji Z."/>
            <person name="Zhou Q."/>
            <person name="Hu M."/>
            <person name="Wang Y."/>
            <person name="Chen M."/>
            <person name="Xu Y."/>
            <person name="Jin H."/>
            <person name="Xiao X."/>
            <person name="Hu G."/>
            <person name="Bao F."/>
            <person name="Hu Y."/>
            <person name="Wan P."/>
            <person name="Li L."/>
            <person name="Deng X."/>
            <person name="Kuang T."/>
            <person name="Xiang C."/>
            <person name="Zhu J.K."/>
            <person name="Oliver M.J."/>
            <person name="He Y."/>
        </authorList>
    </citation>
    <scope>NUCLEOTIDE SEQUENCE [LARGE SCALE GENOMIC DNA]</scope>
    <source>
        <strain evidence="3">cv. XS01</strain>
    </source>
</reference>
<feature type="region of interest" description="Disordered" evidence="1">
    <location>
        <begin position="191"/>
        <end position="213"/>
    </location>
</feature>
<feature type="region of interest" description="Disordered" evidence="1">
    <location>
        <begin position="35"/>
        <end position="87"/>
    </location>
</feature>
<keyword evidence="3" id="KW-1185">Reference proteome</keyword>
<dbReference type="Proteomes" id="UP000250235">
    <property type="component" value="Unassembled WGS sequence"/>
</dbReference>
<gene>
    <name evidence="2" type="ORF">F511_35862</name>
</gene>
<evidence type="ECO:0000313" key="3">
    <source>
        <dbReference type="Proteomes" id="UP000250235"/>
    </source>
</evidence>
<feature type="compositionally biased region" description="Basic and acidic residues" evidence="1">
    <location>
        <begin position="63"/>
        <end position="73"/>
    </location>
</feature>
<proteinExistence type="predicted"/>
<name>A0A2Z7BXC4_9LAMI</name>
<feature type="compositionally biased region" description="Polar residues" evidence="1">
    <location>
        <begin position="35"/>
        <end position="54"/>
    </location>
</feature>